<dbReference type="CDD" id="cd16100">
    <property type="entry name" value="ARID"/>
    <property type="match status" value="1"/>
</dbReference>
<dbReference type="InterPro" id="IPR001606">
    <property type="entry name" value="ARID_dom"/>
</dbReference>
<accession>A0ABQ5BN55</accession>
<dbReference type="Proteomes" id="UP001151760">
    <property type="component" value="Unassembled WGS sequence"/>
</dbReference>
<dbReference type="InterPro" id="IPR001878">
    <property type="entry name" value="Znf_CCHC"/>
</dbReference>
<reference evidence="5" key="2">
    <citation type="submission" date="2022-01" db="EMBL/GenBank/DDBJ databases">
        <authorList>
            <person name="Yamashiro T."/>
            <person name="Shiraishi A."/>
            <person name="Satake H."/>
            <person name="Nakayama K."/>
        </authorList>
    </citation>
    <scope>NUCLEOTIDE SEQUENCE</scope>
</reference>
<dbReference type="Gene3D" id="1.10.150.60">
    <property type="entry name" value="ARID DNA-binding domain"/>
    <property type="match status" value="1"/>
</dbReference>
<dbReference type="PANTHER" id="PTHR46410">
    <property type="entry name" value="AT-RICH INTERACTIVE DOMAIN-CONTAINING PROTEIN 2"/>
    <property type="match status" value="1"/>
</dbReference>
<feature type="domain" description="ARID" evidence="4">
    <location>
        <begin position="370"/>
        <end position="459"/>
    </location>
</feature>
<sequence length="578" mass="66463">MPTKEEGKDRDCLGSHPWNFGETGANITRNAVQKAKGKVEHFGDLGQGKTHTTVPVMNSSSSLKEQAFQVYNLGEENSKPGKHLERRQHLDFLQRELRRQRKAKLGSCIKQMSRDCKEMLRKKLDEIMQYNTTLNQPQSTSTAQDKYKNYKCFQCKQLGHIVKFCPMDDNNKDMDTKTDSSNFAREGKVSLKPSKPSVMLNNKTDKHLCYKLESFCNIKEDFSVNRLENQRKFLFTYGIGEVLIKDGGHGLLVPGVHYAPEVTLNILSLDLLKKQGYEVKYENNRCSLAYMFDSKESQKFDEDKMRILHNNYLEDYFESLAQKNESMEEDLIKIKGNLYSTKVQTFNDYVTFLNLIKQDDLVSQEWDFFRNKFNKVVKWFYNHYLERSIPGPIPPTIKGIQIHLFDLYKLMEGSGGYLSVHFCQEFDTIGEILGLSKGNGEEIKECYMKYLDVLTSYFKTARAPQKEYTGGFNQIIPKMPTKEEGKDRDCLGSHPWNFGETGANITRNAVQKAKGKVEHFGVKLEDTEEEDDSQEQPILSHSTKAHDLQGMELGTSTSRTLDKEDSYNSSSDELIIIT</sequence>
<evidence type="ECO:0000256" key="1">
    <source>
        <dbReference type="PROSITE-ProRule" id="PRU00047"/>
    </source>
</evidence>
<dbReference type="InterPro" id="IPR036431">
    <property type="entry name" value="ARID_dom_sf"/>
</dbReference>
<dbReference type="EMBL" id="BQNB010013343">
    <property type="protein sequence ID" value="GJT14804.1"/>
    <property type="molecule type" value="Genomic_DNA"/>
</dbReference>
<dbReference type="PANTHER" id="PTHR46410:SF26">
    <property type="entry name" value="BULB-TYPE LECTIN DOMAIN-CONTAINING PROTEIN-RELATED"/>
    <property type="match status" value="1"/>
</dbReference>
<dbReference type="Gene3D" id="4.10.60.10">
    <property type="entry name" value="Zinc finger, CCHC-type"/>
    <property type="match status" value="1"/>
</dbReference>
<dbReference type="PROSITE" id="PS50158">
    <property type="entry name" value="ZF_CCHC"/>
    <property type="match status" value="1"/>
</dbReference>
<dbReference type="InterPro" id="IPR036875">
    <property type="entry name" value="Znf_CCHC_sf"/>
</dbReference>
<organism evidence="5 6">
    <name type="scientific">Tanacetum coccineum</name>
    <dbReference type="NCBI Taxonomy" id="301880"/>
    <lineage>
        <taxon>Eukaryota</taxon>
        <taxon>Viridiplantae</taxon>
        <taxon>Streptophyta</taxon>
        <taxon>Embryophyta</taxon>
        <taxon>Tracheophyta</taxon>
        <taxon>Spermatophyta</taxon>
        <taxon>Magnoliopsida</taxon>
        <taxon>eudicotyledons</taxon>
        <taxon>Gunneridae</taxon>
        <taxon>Pentapetalae</taxon>
        <taxon>asterids</taxon>
        <taxon>campanulids</taxon>
        <taxon>Asterales</taxon>
        <taxon>Asteraceae</taxon>
        <taxon>Asteroideae</taxon>
        <taxon>Anthemideae</taxon>
        <taxon>Anthemidinae</taxon>
        <taxon>Tanacetum</taxon>
    </lineage>
</organism>
<dbReference type="GO" id="GO:0003677">
    <property type="term" value="F:DNA binding"/>
    <property type="evidence" value="ECO:0007669"/>
    <property type="project" value="UniProtKB-KW"/>
</dbReference>
<protein>
    <submittedName>
        <fullName evidence="5">ARID DNA-binding domain-containing protein</fullName>
    </submittedName>
</protein>
<gene>
    <name evidence="5" type="ORF">Tco_0873510</name>
</gene>
<proteinExistence type="predicted"/>
<dbReference type="SUPFAM" id="SSF46774">
    <property type="entry name" value="ARID-like"/>
    <property type="match status" value="1"/>
</dbReference>
<dbReference type="Pfam" id="PF01388">
    <property type="entry name" value="ARID"/>
    <property type="match status" value="1"/>
</dbReference>
<evidence type="ECO:0000313" key="6">
    <source>
        <dbReference type="Proteomes" id="UP001151760"/>
    </source>
</evidence>
<keyword evidence="1" id="KW-0863">Zinc-finger</keyword>
<feature type="region of interest" description="Disordered" evidence="2">
    <location>
        <begin position="524"/>
        <end position="578"/>
    </location>
</feature>
<dbReference type="SUPFAM" id="SSF57756">
    <property type="entry name" value="Retrovirus zinc finger-like domains"/>
    <property type="match status" value="1"/>
</dbReference>
<feature type="domain" description="CCHC-type" evidence="3">
    <location>
        <begin position="151"/>
        <end position="166"/>
    </location>
</feature>
<keyword evidence="1" id="KW-0479">Metal-binding</keyword>
<keyword evidence="6" id="KW-1185">Reference proteome</keyword>
<evidence type="ECO:0000259" key="4">
    <source>
        <dbReference type="PROSITE" id="PS51011"/>
    </source>
</evidence>
<keyword evidence="5" id="KW-0238">DNA-binding</keyword>
<evidence type="ECO:0000313" key="5">
    <source>
        <dbReference type="EMBL" id="GJT14804.1"/>
    </source>
</evidence>
<comment type="caution">
    <text evidence="5">The sequence shown here is derived from an EMBL/GenBank/DDBJ whole genome shotgun (WGS) entry which is preliminary data.</text>
</comment>
<dbReference type="PROSITE" id="PS51011">
    <property type="entry name" value="ARID"/>
    <property type="match status" value="1"/>
</dbReference>
<evidence type="ECO:0000256" key="2">
    <source>
        <dbReference type="SAM" id="MobiDB-lite"/>
    </source>
</evidence>
<evidence type="ECO:0000259" key="3">
    <source>
        <dbReference type="PROSITE" id="PS50158"/>
    </source>
</evidence>
<name>A0ABQ5BN55_9ASTR</name>
<reference evidence="5" key="1">
    <citation type="journal article" date="2022" name="Int. J. Mol. Sci.">
        <title>Draft Genome of Tanacetum Coccineum: Genomic Comparison of Closely Related Tanacetum-Family Plants.</title>
        <authorList>
            <person name="Yamashiro T."/>
            <person name="Shiraishi A."/>
            <person name="Nakayama K."/>
            <person name="Satake H."/>
        </authorList>
    </citation>
    <scope>NUCLEOTIDE SEQUENCE</scope>
</reference>
<keyword evidence="1" id="KW-0862">Zinc</keyword>